<evidence type="ECO:0000313" key="2">
    <source>
        <dbReference type="EMBL" id="CAE7033032.1"/>
    </source>
</evidence>
<dbReference type="Gene3D" id="3.40.50.150">
    <property type="entry name" value="Vaccinia Virus protein VP39"/>
    <property type="match status" value="1"/>
</dbReference>
<name>A0A812IC33_9DINO</name>
<sequence>MAAVAEPSVGTDQAPQPEPGCDLELLKELVGPTGAWRSWSSQLHHHDAGLAHALGAFIQYQKPKKVIDMGCGSGFYVRALRARGVECDGFDGHEDTKDLTGGLCYHADFADPELPEKISSEGYDWCICLEVFEHVPKDLEDQLVDCLIAGCGKGLVLSVATPGQGGLGHVNEQPHEYVIHRLEERGLALDANSHLRLRQYCQLPWFRENLLVFRRPESGPAELA</sequence>
<comment type="caution">
    <text evidence="2">The sequence shown here is derived from an EMBL/GenBank/DDBJ whole genome shotgun (WGS) entry which is preliminary data.</text>
</comment>
<accession>A0A812IC33</accession>
<dbReference type="InterPro" id="IPR029063">
    <property type="entry name" value="SAM-dependent_MTases_sf"/>
</dbReference>
<evidence type="ECO:0000256" key="1">
    <source>
        <dbReference type="SAM" id="MobiDB-lite"/>
    </source>
</evidence>
<dbReference type="AlphaFoldDB" id="A0A812IC33"/>
<reference evidence="2" key="1">
    <citation type="submission" date="2021-02" db="EMBL/GenBank/DDBJ databases">
        <authorList>
            <person name="Dougan E. K."/>
            <person name="Rhodes N."/>
            <person name="Thang M."/>
            <person name="Chan C."/>
        </authorList>
    </citation>
    <scope>NUCLEOTIDE SEQUENCE</scope>
</reference>
<evidence type="ECO:0000313" key="3">
    <source>
        <dbReference type="Proteomes" id="UP000604046"/>
    </source>
</evidence>
<dbReference type="Proteomes" id="UP000604046">
    <property type="component" value="Unassembled WGS sequence"/>
</dbReference>
<proteinExistence type="predicted"/>
<dbReference type="SUPFAM" id="SSF53335">
    <property type="entry name" value="S-adenosyl-L-methionine-dependent methyltransferases"/>
    <property type="match status" value="1"/>
</dbReference>
<protein>
    <submittedName>
        <fullName evidence="2">SLC2A3 protein</fullName>
    </submittedName>
</protein>
<dbReference type="OrthoDB" id="406773at2759"/>
<dbReference type="Pfam" id="PF13489">
    <property type="entry name" value="Methyltransf_23"/>
    <property type="match status" value="1"/>
</dbReference>
<keyword evidence="3" id="KW-1185">Reference proteome</keyword>
<gene>
    <name evidence="2" type="primary">SLC2A3</name>
    <name evidence="2" type="ORF">SNAT2548_LOCUS3970</name>
</gene>
<feature type="region of interest" description="Disordered" evidence="1">
    <location>
        <begin position="1"/>
        <end position="20"/>
    </location>
</feature>
<organism evidence="2 3">
    <name type="scientific">Symbiodinium natans</name>
    <dbReference type="NCBI Taxonomy" id="878477"/>
    <lineage>
        <taxon>Eukaryota</taxon>
        <taxon>Sar</taxon>
        <taxon>Alveolata</taxon>
        <taxon>Dinophyceae</taxon>
        <taxon>Suessiales</taxon>
        <taxon>Symbiodiniaceae</taxon>
        <taxon>Symbiodinium</taxon>
    </lineage>
</organism>
<dbReference type="EMBL" id="CAJNDS010000242">
    <property type="protein sequence ID" value="CAE7033032.1"/>
    <property type="molecule type" value="Genomic_DNA"/>
</dbReference>